<feature type="transmembrane region" description="Helical" evidence="6">
    <location>
        <begin position="160"/>
        <end position="177"/>
    </location>
</feature>
<evidence type="ECO:0000256" key="7">
    <source>
        <dbReference type="SAM" id="SignalP"/>
    </source>
</evidence>
<dbReference type="GO" id="GO:0055085">
    <property type="term" value="P:transmembrane transport"/>
    <property type="evidence" value="ECO:0007669"/>
    <property type="project" value="InterPro"/>
</dbReference>
<feature type="signal peptide" evidence="7">
    <location>
        <begin position="1"/>
        <end position="21"/>
    </location>
</feature>
<organism evidence="9">
    <name type="scientific">Spodoptera frugiperda</name>
    <name type="common">Fall armyworm</name>
    <dbReference type="NCBI Taxonomy" id="7108"/>
    <lineage>
        <taxon>Eukaryota</taxon>
        <taxon>Metazoa</taxon>
        <taxon>Ecdysozoa</taxon>
        <taxon>Arthropoda</taxon>
        <taxon>Hexapoda</taxon>
        <taxon>Insecta</taxon>
        <taxon>Pterygota</taxon>
        <taxon>Neoptera</taxon>
        <taxon>Endopterygota</taxon>
        <taxon>Lepidoptera</taxon>
        <taxon>Glossata</taxon>
        <taxon>Ditrysia</taxon>
        <taxon>Noctuoidea</taxon>
        <taxon>Noctuidae</taxon>
        <taxon>Amphipyrinae</taxon>
        <taxon>Spodoptera</taxon>
    </lineage>
</organism>
<keyword evidence="2" id="KW-0813">Transport</keyword>
<protein>
    <submittedName>
        <fullName evidence="9">SFRICE_020805</fullName>
    </submittedName>
</protein>
<feature type="domain" description="Citrate transporter-like" evidence="8">
    <location>
        <begin position="172"/>
        <end position="248"/>
    </location>
</feature>
<sequence length="269" mass="30206">MTMLVACWMFFTIVFLLYNEKEEVTRHSSVAPGEIKSYPLHTAQDLLSVSLKLTGPFLSEQSEKKLNASQMMNMGKMDVWVEGVATALKNEVNRSPHWIIMLDPEDEIDFTEGETRTTVLKMDANPGPNATYFLKMKTNVNTTTPFALSYTMDPLDISTGVIYACVLLGALYVLIIFEVINRTMAAVLISTTSLAALSIAGERPTLPELISWLDVETLLLLFSMMLLVAIMAETGLFDFLAVFTFEVCWVKVLFYFYFFITSHLKSPNG</sequence>
<evidence type="ECO:0000313" key="9">
    <source>
        <dbReference type="EMBL" id="SOQ54323.1"/>
    </source>
</evidence>
<gene>
    <name evidence="9" type="ORF">SFRICE_020805</name>
</gene>
<keyword evidence="5 6" id="KW-0472">Membrane</keyword>
<dbReference type="GO" id="GO:0016020">
    <property type="term" value="C:membrane"/>
    <property type="evidence" value="ECO:0007669"/>
    <property type="project" value="UniProtKB-SubCell"/>
</dbReference>
<proteinExistence type="predicted"/>
<name>A0A2H1WML9_SPOFR</name>
<dbReference type="Pfam" id="PF03600">
    <property type="entry name" value="CitMHS"/>
    <property type="match status" value="1"/>
</dbReference>
<dbReference type="InterPro" id="IPR004680">
    <property type="entry name" value="Cit_transptr-like_dom"/>
</dbReference>
<evidence type="ECO:0000256" key="5">
    <source>
        <dbReference type="ARBA" id="ARBA00023136"/>
    </source>
</evidence>
<evidence type="ECO:0000256" key="4">
    <source>
        <dbReference type="ARBA" id="ARBA00022989"/>
    </source>
</evidence>
<evidence type="ECO:0000256" key="1">
    <source>
        <dbReference type="ARBA" id="ARBA00004141"/>
    </source>
</evidence>
<dbReference type="PANTHER" id="PTHR43568">
    <property type="entry name" value="P PROTEIN"/>
    <property type="match status" value="1"/>
</dbReference>
<dbReference type="InterPro" id="IPR051475">
    <property type="entry name" value="Diverse_Ion_Transporter"/>
</dbReference>
<comment type="subcellular location">
    <subcellularLocation>
        <location evidence="1">Membrane</location>
        <topology evidence="1">Multi-pass membrane protein</topology>
    </subcellularLocation>
</comment>
<dbReference type="AlphaFoldDB" id="A0A2H1WML9"/>
<feature type="chain" id="PRO_5013655412" evidence="7">
    <location>
        <begin position="22"/>
        <end position="269"/>
    </location>
</feature>
<evidence type="ECO:0000256" key="3">
    <source>
        <dbReference type="ARBA" id="ARBA00022692"/>
    </source>
</evidence>
<feature type="transmembrane region" description="Helical" evidence="6">
    <location>
        <begin position="184"/>
        <end position="200"/>
    </location>
</feature>
<reference evidence="9" key="1">
    <citation type="submission" date="2016-07" db="EMBL/GenBank/DDBJ databases">
        <authorList>
            <person name="Bretaudeau A."/>
        </authorList>
    </citation>
    <scope>NUCLEOTIDE SEQUENCE</scope>
    <source>
        <strain evidence="9">Rice</strain>
        <tissue evidence="9">Whole body</tissue>
    </source>
</reference>
<feature type="transmembrane region" description="Helical" evidence="6">
    <location>
        <begin position="212"/>
        <end position="232"/>
    </location>
</feature>
<dbReference type="EMBL" id="ODYU01009705">
    <property type="protein sequence ID" value="SOQ54323.1"/>
    <property type="molecule type" value="Genomic_DNA"/>
</dbReference>
<feature type="transmembrane region" description="Helical" evidence="6">
    <location>
        <begin position="239"/>
        <end position="260"/>
    </location>
</feature>
<accession>A0A2H1WML9</accession>
<dbReference type="PANTHER" id="PTHR43568:SF1">
    <property type="entry name" value="P PROTEIN"/>
    <property type="match status" value="1"/>
</dbReference>
<evidence type="ECO:0000256" key="6">
    <source>
        <dbReference type="SAM" id="Phobius"/>
    </source>
</evidence>
<keyword evidence="3 6" id="KW-0812">Transmembrane</keyword>
<keyword evidence="7" id="KW-0732">Signal</keyword>
<keyword evidence="4 6" id="KW-1133">Transmembrane helix</keyword>
<evidence type="ECO:0000256" key="2">
    <source>
        <dbReference type="ARBA" id="ARBA00022448"/>
    </source>
</evidence>
<evidence type="ECO:0000259" key="8">
    <source>
        <dbReference type="Pfam" id="PF03600"/>
    </source>
</evidence>